<feature type="compositionally biased region" description="Gly residues" evidence="1">
    <location>
        <begin position="60"/>
        <end position="71"/>
    </location>
</feature>
<dbReference type="AlphaFoldDB" id="A0A4C1WUW7"/>
<keyword evidence="3" id="KW-1185">Reference proteome</keyword>
<comment type="caution">
    <text evidence="2">The sequence shown here is derived from an EMBL/GenBank/DDBJ whole genome shotgun (WGS) entry which is preliminary data.</text>
</comment>
<feature type="compositionally biased region" description="Polar residues" evidence="1">
    <location>
        <begin position="74"/>
        <end position="83"/>
    </location>
</feature>
<proteinExistence type="predicted"/>
<evidence type="ECO:0000313" key="2">
    <source>
        <dbReference type="EMBL" id="GBP54019.1"/>
    </source>
</evidence>
<gene>
    <name evidence="2" type="ORF">EVAR_36902_1</name>
</gene>
<protein>
    <submittedName>
        <fullName evidence="2">Uncharacterized protein</fullName>
    </submittedName>
</protein>
<evidence type="ECO:0000256" key="1">
    <source>
        <dbReference type="SAM" id="MobiDB-lite"/>
    </source>
</evidence>
<evidence type="ECO:0000313" key="3">
    <source>
        <dbReference type="Proteomes" id="UP000299102"/>
    </source>
</evidence>
<accession>A0A4C1WUW7</accession>
<sequence length="83" mass="9184">MYVPLFHPLSAYYSSERRARRRRSFRRIRLIKSVLGYRPSVRVQGELSLGPGRRGRRGAAPGGAGARGGAGYHNTRSTRSGPT</sequence>
<organism evidence="2 3">
    <name type="scientific">Eumeta variegata</name>
    <name type="common">Bagworm moth</name>
    <name type="synonym">Eumeta japonica</name>
    <dbReference type="NCBI Taxonomy" id="151549"/>
    <lineage>
        <taxon>Eukaryota</taxon>
        <taxon>Metazoa</taxon>
        <taxon>Ecdysozoa</taxon>
        <taxon>Arthropoda</taxon>
        <taxon>Hexapoda</taxon>
        <taxon>Insecta</taxon>
        <taxon>Pterygota</taxon>
        <taxon>Neoptera</taxon>
        <taxon>Endopterygota</taxon>
        <taxon>Lepidoptera</taxon>
        <taxon>Glossata</taxon>
        <taxon>Ditrysia</taxon>
        <taxon>Tineoidea</taxon>
        <taxon>Psychidae</taxon>
        <taxon>Oiketicinae</taxon>
        <taxon>Eumeta</taxon>
    </lineage>
</organism>
<dbReference type="Proteomes" id="UP000299102">
    <property type="component" value="Unassembled WGS sequence"/>
</dbReference>
<dbReference type="EMBL" id="BGZK01000637">
    <property type="protein sequence ID" value="GBP54019.1"/>
    <property type="molecule type" value="Genomic_DNA"/>
</dbReference>
<reference evidence="2 3" key="1">
    <citation type="journal article" date="2019" name="Commun. Biol.">
        <title>The bagworm genome reveals a unique fibroin gene that provides high tensile strength.</title>
        <authorList>
            <person name="Kono N."/>
            <person name="Nakamura H."/>
            <person name="Ohtoshi R."/>
            <person name="Tomita M."/>
            <person name="Numata K."/>
            <person name="Arakawa K."/>
        </authorList>
    </citation>
    <scope>NUCLEOTIDE SEQUENCE [LARGE SCALE GENOMIC DNA]</scope>
</reference>
<name>A0A4C1WUW7_EUMVA</name>
<feature type="region of interest" description="Disordered" evidence="1">
    <location>
        <begin position="45"/>
        <end position="83"/>
    </location>
</feature>